<keyword evidence="2" id="KW-0285">Flavoprotein</keyword>
<proteinExistence type="predicted"/>
<dbReference type="Gene3D" id="3.50.50.60">
    <property type="entry name" value="FAD/NAD(P)-binding domain"/>
    <property type="match status" value="1"/>
</dbReference>
<dbReference type="InterPro" id="IPR004792">
    <property type="entry name" value="BaiN-like"/>
</dbReference>
<sequence>MTDVIVIGGGAAGMMAALSAAERGRSATLLERNAKVGRKLYITGKGRCNVTNDCSVQEVLQNVPRNPKFLTSAVTRFPPEAVKAFFEGLGVPLKTERGSRVFPVSDKAADIVDALFYALRRRGVELVQDRAEELLTDGAGRVAGVRGERGTYPARRVILATGGASYPLTGSSGDGYRLAAGAGHTIVTPQPSLVPLEAEGGDCARMQGLSLRNVAVKVKNQKNKVVYAEQGELLFTHFGLSGPLILSASAHMRDFARDRYRVFIDLKPALDEETLDQRILREFGENANRAFHNVLERLLPRLMIPVVVERSGIPGEIQANSVTRAQRRRLLDVLKGFRVDIAGPRPIEEAIVTSGGIKVSEVDPHTMASKKTPGLYLAGEVLDVDAYTGGFNLQIAWSTGRAAGLGAAESLEEAEGANGHGL</sequence>
<reference evidence="6" key="2">
    <citation type="submission" date="2021-04" db="EMBL/GenBank/DDBJ databases">
        <authorList>
            <person name="Gilroy R."/>
        </authorList>
    </citation>
    <scope>NUCLEOTIDE SEQUENCE</scope>
    <source>
        <strain evidence="6">CHK189-11263</strain>
    </source>
</reference>
<evidence type="ECO:0000313" key="7">
    <source>
        <dbReference type="Proteomes" id="UP000824208"/>
    </source>
</evidence>
<dbReference type="InterPro" id="IPR055178">
    <property type="entry name" value="RsdA/BaiN/AoA(So)-like_dom"/>
</dbReference>
<dbReference type="PANTHER" id="PTHR42887">
    <property type="entry name" value="OS12G0638800 PROTEIN"/>
    <property type="match status" value="1"/>
</dbReference>
<dbReference type="Pfam" id="PF03486">
    <property type="entry name" value="HI0933_like"/>
    <property type="match status" value="1"/>
</dbReference>
<dbReference type="InterPro" id="IPR023166">
    <property type="entry name" value="BaiN-like_dom_sf"/>
</dbReference>
<evidence type="ECO:0000256" key="1">
    <source>
        <dbReference type="ARBA" id="ARBA00001974"/>
    </source>
</evidence>
<name>A0A9D2MBZ7_9FIRM</name>
<evidence type="ECO:0000313" key="6">
    <source>
        <dbReference type="EMBL" id="HJB58030.1"/>
    </source>
</evidence>
<protein>
    <submittedName>
        <fullName evidence="6">NAD(P)/FAD-dependent oxidoreductase</fullName>
    </submittedName>
</protein>
<dbReference type="EMBL" id="DWYC01000094">
    <property type="protein sequence ID" value="HJB58030.1"/>
    <property type="molecule type" value="Genomic_DNA"/>
</dbReference>
<dbReference type="InterPro" id="IPR036188">
    <property type="entry name" value="FAD/NAD-bd_sf"/>
</dbReference>
<dbReference type="Gene3D" id="2.40.30.10">
    <property type="entry name" value="Translation factors"/>
    <property type="match status" value="1"/>
</dbReference>
<dbReference type="Proteomes" id="UP000824208">
    <property type="component" value="Unassembled WGS sequence"/>
</dbReference>
<feature type="domain" description="RsdA/BaiN/AoA(So)-like Rossmann fold-like" evidence="4">
    <location>
        <begin position="3"/>
        <end position="404"/>
    </location>
</feature>
<dbReference type="InterPro" id="IPR057661">
    <property type="entry name" value="RsdA/BaiN/AoA(So)_Rossmann"/>
</dbReference>
<organism evidence="6 7">
    <name type="scientific">Candidatus Flavonifractor intestinipullorum</name>
    <dbReference type="NCBI Taxonomy" id="2838587"/>
    <lineage>
        <taxon>Bacteria</taxon>
        <taxon>Bacillati</taxon>
        <taxon>Bacillota</taxon>
        <taxon>Clostridia</taxon>
        <taxon>Eubacteriales</taxon>
        <taxon>Oscillospiraceae</taxon>
        <taxon>Flavonifractor</taxon>
    </lineage>
</organism>
<dbReference type="PANTHER" id="PTHR42887:SF2">
    <property type="entry name" value="OS12G0638800 PROTEIN"/>
    <property type="match status" value="1"/>
</dbReference>
<dbReference type="AlphaFoldDB" id="A0A9D2MBZ7"/>
<evidence type="ECO:0000256" key="2">
    <source>
        <dbReference type="ARBA" id="ARBA00022630"/>
    </source>
</evidence>
<keyword evidence="3" id="KW-0274">FAD</keyword>
<reference evidence="6" key="1">
    <citation type="journal article" date="2021" name="PeerJ">
        <title>Extensive microbial diversity within the chicken gut microbiome revealed by metagenomics and culture.</title>
        <authorList>
            <person name="Gilroy R."/>
            <person name="Ravi A."/>
            <person name="Getino M."/>
            <person name="Pursley I."/>
            <person name="Horton D.L."/>
            <person name="Alikhan N.F."/>
            <person name="Baker D."/>
            <person name="Gharbi K."/>
            <person name="Hall N."/>
            <person name="Watson M."/>
            <person name="Adriaenssens E.M."/>
            <person name="Foster-Nyarko E."/>
            <person name="Jarju S."/>
            <person name="Secka A."/>
            <person name="Antonio M."/>
            <person name="Oren A."/>
            <person name="Chaudhuri R.R."/>
            <person name="La Ragione R."/>
            <person name="Hildebrand F."/>
            <person name="Pallen M.J."/>
        </authorList>
    </citation>
    <scope>NUCLEOTIDE SEQUENCE</scope>
    <source>
        <strain evidence="6">CHK189-11263</strain>
    </source>
</reference>
<evidence type="ECO:0000259" key="4">
    <source>
        <dbReference type="Pfam" id="PF03486"/>
    </source>
</evidence>
<dbReference type="PRINTS" id="PR00411">
    <property type="entry name" value="PNDRDTASEI"/>
</dbReference>
<dbReference type="NCBIfam" id="TIGR00275">
    <property type="entry name" value="aminoacetone oxidase family FAD-binding enzyme"/>
    <property type="match status" value="1"/>
</dbReference>
<dbReference type="SUPFAM" id="SSF160996">
    <property type="entry name" value="HI0933 insert domain-like"/>
    <property type="match status" value="1"/>
</dbReference>
<comment type="cofactor">
    <cofactor evidence="1">
        <name>FAD</name>
        <dbReference type="ChEBI" id="CHEBI:57692"/>
    </cofactor>
</comment>
<feature type="domain" description="RsdA/BaiN/AoA(So)-like insert" evidence="5">
    <location>
        <begin position="190"/>
        <end position="352"/>
    </location>
</feature>
<evidence type="ECO:0000256" key="3">
    <source>
        <dbReference type="ARBA" id="ARBA00022827"/>
    </source>
</evidence>
<evidence type="ECO:0000259" key="5">
    <source>
        <dbReference type="Pfam" id="PF22780"/>
    </source>
</evidence>
<accession>A0A9D2MBZ7</accession>
<dbReference type="Gene3D" id="1.10.8.260">
    <property type="entry name" value="HI0933 insert domain-like"/>
    <property type="match status" value="1"/>
</dbReference>
<dbReference type="Pfam" id="PF22780">
    <property type="entry name" value="HI0933_like_1st"/>
    <property type="match status" value="1"/>
</dbReference>
<dbReference type="SUPFAM" id="SSF51905">
    <property type="entry name" value="FAD/NAD(P)-binding domain"/>
    <property type="match status" value="1"/>
</dbReference>
<dbReference type="PRINTS" id="PR00368">
    <property type="entry name" value="FADPNR"/>
</dbReference>
<gene>
    <name evidence="6" type="ORF">H9714_10830</name>
</gene>
<comment type="caution">
    <text evidence="6">The sequence shown here is derived from an EMBL/GenBank/DDBJ whole genome shotgun (WGS) entry which is preliminary data.</text>
</comment>